<keyword evidence="4 5" id="KW-0472">Membrane</keyword>
<evidence type="ECO:0000313" key="7">
    <source>
        <dbReference type="EMBL" id="OGK48547.1"/>
    </source>
</evidence>
<feature type="transmembrane region" description="Helical" evidence="5">
    <location>
        <begin position="170"/>
        <end position="188"/>
    </location>
</feature>
<evidence type="ECO:0000259" key="6">
    <source>
        <dbReference type="PROSITE" id="PS51012"/>
    </source>
</evidence>
<dbReference type="EMBL" id="MGAL01000014">
    <property type="protein sequence ID" value="OGK48547.1"/>
    <property type="molecule type" value="Genomic_DNA"/>
</dbReference>
<reference evidence="7 8" key="1">
    <citation type="journal article" date="2016" name="Nat. Commun.">
        <title>Thousands of microbial genomes shed light on interconnected biogeochemical processes in an aquifer system.</title>
        <authorList>
            <person name="Anantharaman K."/>
            <person name="Brown C.T."/>
            <person name="Hug L.A."/>
            <person name="Sharon I."/>
            <person name="Castelle C.J."/>
            <person name="Probst A.J."/>
            <person name="Thomas B.C."/>
            <person name="Singh A."/>
            <person name="Wilkins M.J."/>
            <person name="Karaoz U."/>
            <person name="Brodie E.L."/>
            <person name="Williams K.H."/>
            <person name="Hubbard S.S."/>
            <person name="Banfield J.F."/>
        </authorList>
    </citation>
    <scope>NUCLEOTIDE SEQUENCE [LARGE SCALE GENOMIC DNA]</scope>
</reference>
<dbReference type="AlphaFoldDB" id="A0A1F7IYX6"/>
<accession>A0A1F7IYX6</accession>
<feature type="transmembrane region" description="Helical" evidence="5">
    <location>
        <begin position="231"/>
        <end position="253"/>
    </location>
</feature>
<dbReference type="Proteomes" id="UP000177141">
    <property type="component" value="Unassembled WGS sequence"/>
</dbReference>
<comment type="subcellular location">
    <subcellularLocation>
        <location evidence="5">Cell membrane</location>
        <topology evidence="5">Multi-pass membrane protein</topology>
    </subcellularLocation>
    <subcellularLocation>
        <location evidence="1">Membrane</location>
        <topology evidence="1">Multi-pass membrane protein</topology>
    </subcellularLocation>
</comment>
<dbReference type="InterPro" id="IPR000412">
    <property type="entry name" value="ABC_2_transport"/>
</dbReference>
<evidence type="ECO:0000256" key="3">
    <source>
        <dbReference type="ARBA" id="ARBA00022989"/>
    </source>
</evidence>
<feature type="transmembrane region" description="Helical" evidence="5">
    <location>
        <begin position="55"/>
        <end position="80"/>
    </location>
</feature>
<evidence type="ECO:0000256" key="4">
    <source>
        <dbReference type="ARBA" id="ARBA00023136"/>
    </source>
</evidence>
<dbReference type="GO" id="GO:0140359">
    <property type="term" value="F:ABC-type transporter activity"/>
    <property type="evidence" value="ECO:0007669"/>
    <property type="project" value="InterPro"/>
</dbReference>
<dbReference type="Pfam" id="PF01061">
    <property type="entry name" value="ABC2_membrane"/>
    <property type="match status" value="1"/>
</dbReference>
<name>A0A1F7IYX6_9BACT</name>
<feature type="transmembrane region" description="Helical" evidence="5">
    <location>
        <begin position="133"/>
        <end position="158"/>
    </location>
</feature>
<protein>
    <recommendedName>
        <fullName evidence="5">Transport permease protein</fullName>
    </recommendedName>
</protein>
<dbReference type="InterPro" id="IPR047817">
    <property type="entry name" value="ABC2_TM_bact-type"/>
</dbReference>
<evidence type="ECO:0000256" key="5">
    <source>
        <dbReference type="RuleBase" id="RU361157"/>
    </source>
</evidence>
<dbReference type="PRINTS" id="PR00164">
    <property type="entry name" value="ABC2TRNSPORT"/>
</dbReference>
<dbReference type="InterPro" id="IPR051784">
    <property type="entry name" value="Nod_factor_ABC_transporter"/>
</dbReference>
<dbReference type="STRING" id="1802061.A3A93_03745"/>
<dbReference type="PANTHER" id="PTHR43229">
    <property type="entry name" value="NODULATION PROTEIN J"/>
    <property type="match status" value="1"/>
</dbReference>
<evidence type="ECO:0000256" key="2">
    <source>
        <dbReference type="ARBA" id="ARBA00022692"/>
    </source>
</evidence>
<keyword evidence="3 5" id="KW-1133">Transmembrane helix</keyword>
<gene>
    <name evidence="7" type="ORF">A3A93_03745</name>
</gene>
<evidence type="ECO:0000256" key="1">
    <source>
        <dbReference type="ARBA" id="ARBA00004141"/>
    </source>
</evidence>
<sequence>MNELNAIMMIAYRDLMRFLNDRSRLLITFIFPVIFIGVLGGSLERNLGQNIGFNFMTFVFTGVLGQTLFQSTASGIISLIEDRENNFTQEIFISPISRYSIMIGKILGESLVSFAQLIGIVLFALVVGVQFTLLQILIMIPVGLIVCFFGGAFGILVLANLSGQRAANQIFPIIIFPQYFLAGVFNPIKDLPPILLFFSRISPMTYALDFVRSIFYLGSPEYDKVVIFNPFIDFTVIGSMFIVFMILGTFLFIRNERNR</sequence>
<feature type="domain" description="ABC transmembrane type-2" evidence="6">
    <location>
        <begin position="23"/>
        <end position="255"/>
    </location>
</feature>
<organism evidence="7 8">
    <name type="scientific">Candidatus Roizmanbacteria bacterium RIFCSPLOWO2_01_FULL_38_12</name>
    <dbReference type="NCBI Taxonomy" id="1802061"/>
    <lineage>
        <taxon>Bacteria</taxon>
        <taxon>Candidatus Roizmaniibacteriota</taxon>
    </lineage>
</organism>
<proteinExistence type="inferred from homology"/>
<dbReference type="GO" id="GO:0043190">
    <property type="term" value="C:ATP-binding cassette (ABC) transporter complex"/>
    <property type="evidence" value="ECO:0007669"/>
    <property type="project" value="InterPro"/>
</dbReference>
<keyword evidence="5" id="KW-0813">Transport</keyword>
<dbReference type="PROSITE" id="PS51012">
    <property type="entry name" value="ABC_TM2"/>
    <property type="match status" value="1"/>
</dbReference>
<feature type="transmembrane region" description="Helical" evidence="5">
    <location>
        <begin position="25"/>
        <end position="43"/>
    </location>
</feature>
<comment type="similarity">
    <text evidence="5">Belongs to the ABC-2 integral membrane protein family.</text>
</comment>
<keyword evidence="5" id="KW-1003">Cell membrane</keyword>
<evidence type="ECO:0000313" key="8">
    <source>
        <dbReference type="Proteomes" id="UP000177141"/>
    </source>
</evidence>
<dbReference type="InterPro" id="IPR013525">
    <property type="entry name" value="ABC2_TM"/>
</dbReference>
<comment type="caution">
    <text evidence="7">The sequence shown here is derived from an EMBL/GenBank/DDBJ whole genome shotgun (WGS) entry which is preliminary data.</text>
</comment>
<dbReference type="PANTHER" id="PTHR43229:SF3">
    <property type="entry name" value="ABC-TYPE MULTIDRUG TRANSPORT SYSTEM, PERMEASE COMPONENT"/>
    <property type="match status" value="1"/>
</dbReference>
<feature type="transmembrane region" description="Helical" evidence="5">
    <location>
        <begin position="106"/>
        <end position="127"/>
    </location>
</feature>
<dbReference type="PIRSF" id="PIRSF006648">
    <property type="entry name" value="DrrB"/>
    <property type="match status" value="1"/>
</dbReference>
<keyword evidence="2 5" id="KW-0812">Transmembrane</keyword>